<dbReference type="Proteomes" id="UP000515135">
    <property type="component" value="Unplaced"/>
</dbReference>
<sequence>MCDFCQFHSLDSPIMCVLRAVLLLASVYGSHGNRCTKTLPTTGHVRYSSRESAQAFVETFIQSSMKPGETLCFTLDDLANDDASSAGVSISMATNGSVPLLWQLTYQGIEMDYAVKNRYSFFRPKYESKCICDCPQYADTCNSKTDLCSEHELEFCYNTYISDQTAHGCDVYWNSEESEVCCALHVGKDPESPKYDAVYLSSDGKPVVKLSLKVYDSRTDDVVLSYPAFTVALNDRSHKAQHWVRMEVTGDTPTQIDSGYYYAASEGTQLYTDVSINGLNEFDPRKMGWLKVGEDGTLERPPERVVVNTFHLKTKKCWNNFDYSETWQIYGHGNWEDYSGSRVEDFYDWIRGVRYSRQRRSVTVVPRYDRLIMVKIGINTTTNVLFYYHDSDLIDFTAEVRVDRHSNRFANITLVSAVGSLVGSITPYSTGADSIGTVHRFELHVDSPYATDTVKRISLPKAINGTSRMCLSPLSKPGNEVCKTVPFVQEALQDFLVPPTWGPGNPGDAGAGFNFNWLLDFFGFLNPAEWFNGIQGWLELFAMLLDIALFIVVTFLVIKISLLVSSGLSLHGPSHVGDFTAEVVLDRFSNRYANITLVAEVGSLAGSITPLTAENRPGVPFAFELLVDSSSEVTLSKRVPLPSNIHGPSRLCLSPFLRPDQEMCKEVPFVQEAVKGFLVPPGPKLRAGESRQQSSKNVTAPSFLEYLNPSQWLDGVQTPQEGAAITLSVFLMLIFAGVLACSICNCGGHLRKDVEWETTKEEETQAPVGKTGKKKSAEKPSLVGYTNRKAKRGKPLLKVLVDVNKNKKDAVKKDEKAVNQGNDQSCPPTQSCDLSSDSEMDDDDDGEPSAPLGYFGCSNIPNSLPAYEHPNFGYETYDMQLYWQQAASSSNSCLPLPTTEGWDSEICSSNSHPTSPNSELPDAIVECFAEWWLNAGWRECALYMEQQGLNTKHLISAHELEMTLELTSDPAIPVAKQLEPWLQDEGWQGFVQHYTERSKVTDLVGSEFSW</sequence>
<dbReference type="AlphaFoldDB" id="A0A6P4ZQD5"/>
<dbReference type="InterPro" id="IPR043076">
    <property type="entry name" value="Fusogen_EFF/AFF_dom3"/>
</dbReference>
<reference evidence="4" key="1">
    <citation type="submission" date="2025-08" db="UniProtKB">
        <authorList>
            <consortium name="RefSeq"/>
        </authorList>
    </citation>
    <scope>IDENTIFICATION</scope>
    <source>
        <tissue evidence="4">Gonad</tissue>
    </source>
</reference>
<evidence type="ECO:0000313" key="3">
    <source>
        <dbReference type="Proteomes" id="UP000515135"/>
    </source>
</evidence>
<organism evidence="3 4">
    <name type="scientific">Branchiostoma belcheri</name>
    <name type="common">Amphioxus</name>
    <dbReference type="NCBI Taxonomy" id="7741"/>
    <lineage>
        <taxon>Eukaryota</taxon>
        <taxon>Metazoa</taxon>
        <taxon>Chordata</taxon>
        <taxon>Cephalochordata</taxon>
        <taxon>Leptocardii</taxon>
        <taxon>Amphioxiformes</taxon>
        <taxon>Branchiostomatidae</taxon>
        <taxon>Branchiostoma</taxon>
    </lineage>
</organism>
<keyword evidence="2" id="KW-0732">Signal</keyword>
<feature type="compositionally biased region" description="Polar residues" evidence="1">
    <location>
        <begin position="820"/>
        <end position="830"/>
    </location>
</feature>
<feature type="region of interest" description="Disordered" evidence="1">
    <location>
        <begin position="810"/>
        <end position="851"/>
    </location>
</feature>
<protein>
    <submittedName>
        <fullName evidence="4">Uncharacterized protein LOC109476612</fullName>
    </submittedName>
</protein>
<evidence type="ECO:0000256" key="2">
    <source>
        <dbReference type="SAM" id="SignalP"/>
    </source>
</evidence>
<accession>A0A6P4ZQD5</accession>
<dbReference type="RefSeq" id="XP_019633162.1">
    <property type="nucleotide sequence ID" value="XM_019777603.1"/>
</dbReference>
<gene>
    <name evidence="4" type="primary">LOC109476612</name>
</gene>
<evidence type="ECO:0000313" key="4">
    <source>
        <dbReference type="RefSeq" id="XP_019633162.1"/>
    </source>
</evidence>
<feature type="region of interest" description="Disordered" evidence="1">
    <location>
        <begin position="757"/>
        <end position="785"/>
    </location>
</feature>
<keyword evidence="3" id="KW-1185">Reference proteome</keyword>
<dbReference type="PANTHER" id="PTHR37415:SF1">
    <property type="entry name" value="CELL FUSION PROTEIN AFF-1"/>
    <property type="match status" value="1"/>
</dbReference>
<dbReference type="GO" id="GO:0000768">
    <property type="term" value="P:syncytium formation by plasma membrane fusion"/>
    <property type="evidence" value="ECO:0007669"/>
    <property type="project" value="TreeGrafter"/>
</dbReference>
<feature type="chain" id="PRO_5028356366" evidence="2">
    <location>
        <begin position="33"/>
        <end position="1010"/>
    </location>
</feature>
<evidence type="ECO:0000256" key="1">
    <source>
        <dbReference type="SAM" id="MobiDB-lite"/>
    </source>
</evidence>
<name>A0A6P4ZQD5_BRABE</name>
<dbReference type="KEGG" id="bbel:109476612"/>
<feature type="compositionally biased region" description="Acidic residues" evidence="1">
    <location>
        <begin position="836"/>
        <end position="847"/>
    </location>
</feature>
<dbReference type="Gene3D" id="2.60.40.3980">
    <property type="entry name" value="Cell-cell fusogen EFF/AFF, domain 3"/>
    <property type="match status" value="2"/>
</dbReference>
<proteinExistence type="predicted"/>
<dbReference type="PANTHER" id="PTHR37415">
    <property type="entry name" value="EFF-1A"/>
    <property type="match status" value="1"/>
</dbReference>
<dbReference type="GeneID" id="109476612"/>
<dbReference type="OrthoDB" id="5916841at2759"/>
<dbReference type="GO" id="GO:0044291">
    <property type="term" value="C:cell-cell contact zone"/>
    <property type="evidence" value="ECO:0007669"/>
    <property type="project" value="TreeGrafter"/>
</dbReference>
<dbReference type="Pfam" id="PF14884">
    <property type="entry name" value="EFF-AFF"/>
    <property type="match status" value="2"/>
</dbReference>
<dbReference type="InterPro" id="IPR029213">
    <property type="entry name" value="Fusogen_EFF/AFF"/>
</dbReference>
<feature type="signal peptide" evidence="2">
    <location>
        <begin position="1"/>
        <end position="32"/>
    </location>
</feature>